<dbReference type="Gene3D" id="2.70.40.10">
    <property type="match status" value="2"/>
</dbReference>
<keyword evidence="1" id="KW-0479">Metal-binding</keyword>
<dbReference type="KEGG" id="vg:32707783"/>
<dbReference type="EMBL" id="KY385637">
    <property type="protein sequence ID" value="AQS79166.1"/>
    <property type="molecule type" value="Genomic_DNA"/>
</dbReference>
<dbReference type="RefSeq" id="YP_009361888.1">
    <property type="nucleotide sequence ID" value="NC_034446.1"/>
</dbReference>
<organism evidence="6 7">
    <name type="scientific">Herpesvirus ateles type 1 (strain Lennette)</name>
    <dbReference type="NCBI Taxonomy" id="35243"/>
    <lineage>
        <taxon>Viruses</taxon>
        <taxon>Duplodnaviria</taxon>
        <taxon>Heunggongvirae</taxon>
        <taxon>Peploviricota</taxon>
        <taxon>Herviviricetes</taxon>
        <taxon>Herpesvirales</taxon>
        <taxon>Orthoherpesviridae</taxon>
        <taxon>Alphaherpesvirinae</taxon>
        <taxon>Simplexvirus</taxon>
        <taxon>Simplexvirus atelinealpha1</taxon>
    </lineage>
</organism>
<evidence type="ECO:0000256" key="2">
    <source>
        <dbReference type="ARBA" id="ARBA00022801"/>
    </source>
</evidence>
<dbReference type="GO" id="GO:0004170">
    <property type="term" value="F:dUTP diphosphatase activity"/>
    <property type="evidence" value="ECO:0007669"/>
    <property type="project" value="InterPro"/>
</dbReference>
<dbReference type="OrthoDB" id="13493at10239"/>
<dbReference type="Proteomes" id="UP000243553">
    <property type="component" value="Segment"/>
</dbReference>
<evidence type="ECO:0000256" key="4">
    <source>
        <dbReference type="ARBA" id="ARBA00023080"/>
    </source>
</evidence>
<keyword evidence="3" id="KW-0460">Magnesium</keyword>
<gene>
    <name evidence="6" type="primary">UL50</name>
</gene>
<dbReference type="GO" id="GO:0046080">
    <property type="term" value="P:dUTP metabolic process"/>
    <property type="evidence" value="ECO:0007669"/>
    <property type="project" value="InterPro"/>
</dbReference>
<dbReference type="HAMAP" id="MF_04031">
    <property type="entry name" value="HSV_DUT"/>
    <property type="match status" value="1"/>
</dbReference>
<dbReference type="GeneID" id="32707783"/>
<sequence>MGLHQSNATVVLVGVGGTEEHPMRSAEGWDVEVSRETAVPQLTLTNARELAPTPARLCGPAGGFLARVPLGVRLALPEAYAAILHAAPAAPGRPAPAYRCANGVIDSGYRGDVAAVLVVLGGEGAVFPPGSVRLCITVLRLAPGPPGLTSPVFRPRTPPACPGGGPPGLTSPVFRPRTPPACPGGAVCYVGEREDIPGTDAPLAGERHAFVPRRPEDAGLDVVARRRVEIPPRDSRVLQPSLRYVRAGGAEVCCFFGRSSLNARGVVVTPSVWRGDAECRFRITNLTDEPFVIEPGSRVAQLVVVERDCSPTWVAADAVGHDADSCPAFRDGGPAGGARPENVPSFRFTASYAAQAPASARGEGGFGSTGV</sequence>
<proteinExistence type="inferred from homology"/>
<dbReference type="InterPro" id="IPR029054">
    <property type="entry name" value="dUTPase-like"/>
</dbReference>
<dbReference type="SUPFAM" id="SSF51283">
    <property type="entry name" value="dUTPase-like"/>
    <property type="match status" value="2"/>
</dbReference>
<dbReference type="GO" id="GO:0046872">
    <property type="term" value="F:metal ion binding"/>
    <property type="evidence" value="ECO:0007669"/>
    <property type="project" value="UniProtKB-KW"/>
</dbReference>
<evidence type="ECO:0000256" key="3">
    <source>
        <dbReference type="ARBA" id="ARBA00022842"/>
    </source>
</evidence>
<reference evidence="6 7" key="1">
    <citation type="journal article" date="2017" name="Arch. Virol.">
        <title>Sequence of the ateline alphaherpesvirus 1 (HVA1) genome.</title>
        <authorList>
            <person name="Eberle R."/>
            <person name="Black D.H."/>
        </authorList>
    </citation>
    <scope>NUCLEOTIDE SEQUENCE [LARGE SCALE GENOMIC DNA]</scope>
    <source>
        <strain evidence="6">Lennette</strain>
    </source>
</reference>
<evidence type="ECO:0000259" key="5">
    <source>
        <dbReference type="Pfam" id="PF00692"/>
    </source>
</evidence>
<dbReference type="Pfam" id="PF00692">
    <property type="entry name" value="dUTPase"/>
    <property type="match status" value="1"/>
</dbReference>
<dbReference type="InterPro" id="IPR034745">
    <property type="entry name" value="HSV_DUT"/>
</dbReference>
<name>A0A1S6JLL5_HSVA1</name>
<evidence type="ECO:0000256" key="1">
    <source>
        <dbReference type="ARBA" id="ARBA00022723"/>
    </source>
</evidence>
<evidence type="ECO:0000313" key="7">
    <source>
        <dbReference type="Proteomes" id="UP000243553"/>
    </source>
</evidence>
<keyword evidence="7" id="KW-1185">Reference proteome</keyword>
<feature type="domain" description="dUTPase-like" evidence="5">
    <location>
        <begin position="208"/>
        <end position="306"/>
    </location>
</feature>
<dbReference type="InterPro" id="IPR036157">
    <property type="entry name" value="dUTPase-like_sf"/>
</dbReference>
<organismHost>
    <name type="scientific">Ateles</name>
    <dbReference type="NCBI Taxonomy" id="9506"/>
</organismHost>
<keyword evidence="4" id="KW-0546">Nucleotide metabolism</keyword>
<evidence type="ECO:0000313" key="6">
    <source>
        <dbReference type="EMBL" id="AQS79166.1"/>
    </source>
</evidence>
<keyword evidence="2" id="KW-0378">Hydrolase</keyword>
<accession>A0A1S6JLL5</accession>
<protein>
    <submittedName>
        <fullName evidence="6">Deoxyuridine triphosphatase</fullName>
    </submittedName>
</protein>